<dbReference type="OrthoDB" id="2740321at2"/>
<keyword evidence="1" id="KW-0472">Membrane</keyword>
<sequence length="73" mass="7759">MEETKNGRKILLTIGWLSAIFALGVIPVFLGPVAICIGVVLRRDYDSARHGKMLISAGIIGGVVGFSLGFMLV</sequence>
<organism evidence="2 3">
    <name type="scientific">Salimicrobium flavidum</name>
    <dbReference type="NCBI Taxonomy" id="570947"/>
    <lineage>
        <taxon>Bacteria</taxon>
        <taxon>Bacillati</taxon>
        <taxon>Bacillota</taxon>
        <taxon>Bacilli</taxon>
        <taxon>Bacillales</taxon>
        <taxon>Bacillaceae</taxon>
        <taxon>Salimicrobium</taxon>
    </lineage>
</organism>
<feature type="transmembrane region" description="Helical" evidence="1">
    <location>
        <begin position="14"/>
        <end position="41"/>
    </location>
</feature>
<dbReference type="AlphaFoldDB" id="A0A1N7J8T6"/>
<dbReference type="RefSeq" id="WP_076558335.1">
    <property type="nucleotide sequence ID" value="NZ_FTOC01000004.1"/>
</dbReference>
<proteinExistence type="predicted"/>
<dbReference type="STRING" id="570947.SAMN05421687_104151"/>
<name>A0A1N7J8T6_9BACI</name>
<protein>
    <submittedName>
        <fullName evidence="2">Uncharacterized protein</fullName>
    </submittedName>
</protein>
<keyword evidence="1" id="KW-1133">Transmembrane helix</keyword>
<gene>
    <name evidence="2" type="ORF">SAMN05421687_104151</name>
</gene>
<dbReference type="EMBL" id="FTOC01000004">
    <property type="protein sequence ID" value="SIS45681.1"/>
    <property type="molecule type" value="Genomic_DNA"/>
</dbReference>
<reference evidence="3" key="1">
    <citation type="submission" date="2017-01" db="EMBL/GenBank/DDBJ databases">
        <authorList>
            <person name="Varghese N."/>
            <person name="Submissions S."/>
        </authorList>
    </citation>
    <scope>NUCLEOTIDE SEQUENCE [LARGE SCALE GENOMIC DNA]</scope>
    <source>
        <strain evidence="3">DSM 23127</strain>
    </source>
</reference>
<feature type="transmembrane region" description="Helical" evidence="1">
    <location>
        <begin position="53"/>
        <end position="72"/>
    </location>
</feature>
<evidence type="ECO:0000256" key="1">
    <source>
        <dbReference type="SAM" id="Phobius"/>
    </source>
</evidence>
<keyword evidence="1" id="KW-0812">Transmembrane</keyword>
<accession>A0A1N7J8T6</accession>
<dbReference type="Proteomes" id="UP000187608">
    <property type="component" value="Unassembled WGS sequence"/>
</dbReference>
<keyword evidence="3" id="KW-1185">Reference proteome</keyword>
<evidence type="ECO:0000313" key="2">
    <source>
        <dbReference type="EMBL" id="SIS45681.1"/>
    </source>
</evidence>
<evidence type="ECO:0000313" key="3">
    <source>
        <dbReference type="Proteomes" id="UP000187608"/>
    </source>
</evidence>